<gene>
    <name evidence="8" type="ORF">G6F64_010484</name>
</gene>
<dbReference type="InterPro" id="IPR000679">
    <property type="entry name" value="Znf_GATA"/>
</dbReference>
<keyword evidence="9" id="KW-1185">Reference proteome</keyword>
<dbReference type="Pfam" id="PF00320">
    <property type="entry name" value="GATA"/>
    <property type="match status" value="1"/>
</dbReference>
<dbReference type="PROSITE" id="PS00344">
    <property type="entry name" value="GATA_ZN_FINGER_1"/>
    <property type="match status" value="1"/>
</dbReference>
<keyword evidence="3 6" id="KW-0863">Zinc-finger</keyword>
<evidence type="ECO:0000313" key="8">
    <source>
        <dbReference type="EMBL" id="KAG1302964.1"/>
    </source>
</evidence>
<dbReference type="GO" id="GO:0008270">
    <property type="term" value="F:zinc ion binding"/>
    <property type="evidence" value="ECO:0007669"/>
    <property type="project" value="UniProtKB-KW"/>
</dbReference>
<dbReference type="Gene3D" id="3.30.50.10">
    <property type="entry name" value="Erythroid Transcription Factor GATA-1, subunit A"/>
    <property type="match status" value="1"/>
</dbReference>
<dbReference type="PANTHER" id="PTHR10071:SF281">
    <property type="entry name" value="BOX A-BINDING FACTOR-RELATED"/>
    <property type="match status" value="1"/>
</dbReference>
<evidence type="ECO:0000256" key="4">
    <source>
        <dbReference type="ARBA" id="ARBA00022833"/>
    </source>
</evidence>
<dbReference type="GO" id="GO:0000122">
    <property type="term" value="P:negative regulation of transcription by RNA polymerase II"/>
    <property type="evidence" value="ECO:0007669"/>
    <property type="project" value="TreeGrafter"/>
</dbReference>
<evidence type="ECO:0000256" key="3">
    <source>
        <dbReference type="ARBA" id="ARBA00022771"/>
    </source>
</evidence>
<dbReference type="PROSITE" id="PS50114">
    <property type="entry name" value="GATA_ZN_FINGER_2"/>
    <property type="match status" value="1"/>
</dbReference>
<dbReference type="InterPro" id="IPR039355">
    <property type="entry name" value="Transcription_factor_GATA"/>
</dbReference>
<dbReference type="Proteomes" id="UP000716291">
    <property type="component" value="Unassembled WGS sequence"/>
</dbReference>
<evidence type="ECO:0000313" key="9">
    <source>
        <dbReference type="Proteomes" id="UP000716291"/>
    </source>
</evidence>
<feature type="domain" description="GATA-type" evidence="7">
    <location>
        <begin position="141"/>
        <end position="194"/>
    </location>
</feature>
<evidence type="ECO:0000256" key="2">
    <source>
        <dbReference type="ARBA" id="ARBA00022723"/>
    </source>
</evidence>
<proteinExistence type="predicted"/>
<comment type="caution">
    <text evidence="8">The sequence shown here is derived from an EMBL/GenBank/DDBJ whole genome shotgun (WGS) entry which is preliminary data.</text>
</comment>
<keyword evidence="4" id="KW-0862">Zinc</keyword>
<dbReference type="GO" id="GO:0000978">
    <property type="term" value="F:RNA polymerase II cis-regulatory region sequence-specific DNA binding"/>
    <property type="evidence" value="ECO:0007669"/>
    <property type="project" value="TreeGrafter"/>
</dbReference>
<organism evidence="8 9">
    <name type="scientific">Rhizopus oryzae</name>
    <name type="common">Mucormycosis agent</name>
    <name type="synonym">Rhizopus arrhizus var. delemar</name>
    <dbReference type="NCBI Taxonomy" id="64495"/>
    <lineage>
        <taxon>Eukaryota</taxon>
        <taxon>Fungi</taxon>
        <taxon>Fungi incertae sedis</taxon>
        <taxon>Mucoromycota</taxon>
        <taxon>Mucoromycotina</taxon>
        <taxon>Mucoromycetes</taxon>
        <taxon>Mucorales</taxon>
        <taxon>Mucorineae</taxon>
        <taxon>Rhizopodaceae</taxon>
        <taxon>Rhizopus</taxon>
    </lineage>
</organism>
<dbReference type="PANTHER" id="PTHR10071">
    <property type="entry name" value="TRANSCRIPTION FACTOR GATA FAMILY MEMBER"/>
    <property type="match status" value="1"/>
</dbReference>
<dbReference type="SUPFAM" id="SSF57716">
    <property type="entry name" value="Glucocorticoid receptor-like (DNA-binding domain)"/>
    <property type="match status" value="1"/>
</dbReference>
<name>A0A9P6X1C5_RHIOR</name>
<dbReference type="SMART" id="SM00401">
    <property type="entry name" value="ZnF_GATA"/>
    <property type="match status" value="1"/>
</dbReference>
<evidence type="ECO:0000256" key="6">
    <source>
        <dbReference type="PROSITE-ProRule" id="PRU00094"/>
    </source>
</evidence>
<dbReference type="InterPro" id="IPR013088">
    <property type="entry name" value="Znf_NHR/GATA"/>
</dbReference>
<dbReference type="AlphaFoldDB" id="A0A9P6X1C5"/>
<sequence>MQQTFHIHTSLFPYSQEDNTCWNYNNQIDFNKPALDLVFTNNNPSLLSHQDFINENILLNPHHSFSYPLFINHTDHLSPSSSYPLNDEINYLQKENTTFDLVKDEEVDSTQKAVSFGKEHDVAKVKEKERKRKNKTVSKHQINSTRCFNCRTGNTPLWRRNPQGQPLCNACGLFYKLHGTVRPLSLKTDIIKKRNRNQTKRKTTRRKCQYQQDDETTCSELDEEEYEMKTITKDYTLSNDFL</sequence>
<dbReference type="OrthoDB" id="515401at2759"/>
<keyword evidence="5" id="KW-0539">Nucleus</keyword>
<evidence type="ECO:0000259" key="7">
    <source>
        <dbReference type="PROSITE" id="PS50114"/>
    </source>
</evidence>
<keyword evidence="2" id="KW-0479">Metal-binding</keyword>
<dbReference type="GO" id="GO:0005634">
    <property type="term" value="C:nucleus"/>
    <property type="evidence" value="ECO:0007669"/>
    <property type="project" value="UniProtKB-SubCell"/>
</dbReference>
<dbReference type="CDD" id="cd00202">
    <property type="entry name" value="ZnF_GATA"/>
    <property type="match status" value="1"/>
</dbReference>
<protein>
    <recommendedName>
        <fullName evidence="7">GATA-type domain-containing protein</fullName>
    </recommendedName>
</protein>
<dbReference type="GO" id="GO:0000981">
    <property type="term" value="F:DNA-binding transcription factor activity, RNA polymerase II-specific"/>
    <property type="evidence" value="ECO:0007669"/>
    <property type="project" value="TreeGrafter"/>
</dbReference>
<evidence type="ECO:0000256" key="5">
    <source>
        <dbReference type="ARBA" id="ARBA00023242"/>
    </source>
</evidence>
<accession>A0A9P6X1C5</accession>
<dbReference type="EMBL" id="JAANQT010002185">
    <property type="protein sequence ID" value="KAG1302964.1"/>
    <property type="molecule type" value="Genomic_DNA"/>
</dbReference>
<dbReference type="PRINTS" id="PR00619">
    <property type="entry name" value="GATAZNFINGER"/>
</dbReference>
<reference evidence="8" key="1">
    <citation type="journal article" date="2020" name="Microb. Genom.">
        <title>Genetic diversity of clinical and environmental Mucorales isolates obtained from an investigation of mucormycosis cases among solid organ transplant recipients.</title>
        <authorList>
            <person name="Nguyen M.H."/>
            <person name="Kaul D."/>
            <person name="Muto C."/>
            <person name="Cheng S.J."/>
            <person name="Richter R.A."/>
            <person name="Bruno V.M."/>
            <person name="Liu G."/>
            <person name="Beyhan S."/>
            <person name="Sundermann A.J."/>
            <person name="Mounaud S."/>
            <person name="Pasculle A.W."/>
            <person name="Nierman W.C."/>
            <person name="Driscoll E."/>
            <person name="Cumbie R."/>
            <person name="Clancy C.J."/>
            <person name="Dupont C.L."/>
        </authorList>
    </citation>
    <scope>NUCLEOTIDE SEQUENCE</scope>
    <source>
        <strain evidence="8">GL11</strain>
    </source>
</reference>
<evidence type="ECO:0000256" key="1">
    <source>
        <dbReference type="ARBA" id="ARBA00004123"/>
    </source>
</evidence>
<comment type="subcellular location">
    <subcellularLocation>
        <location evidence="1">Nucleus</location>
    </subcellularLocation>
</comment>
<dbReference type="FunFam" id="3.30.50.10:FF:000007">
    <property type="entry name" value="Nitrogen regulatory AreA, N-terminal"/>
    <property type="match status" value="1"/>
</dbReference>
<dbReference type="GO" id="GO:0045944">
    <property type="term" value="P:positive regulation of transcription by RNA polymerase II"/>
    <property type="evidence" value="ECO:0007669"/>
    <property type="project" value="TreeGrafter"/>
</dbReference>